<dbReference type="InterPro" id="IPR019539">
    <property type="entry name" value="GalKase_N"/>
</dbReference>
<dbReference type="OrthoDB" id="250531at2"/>
<comment type="catalytic activity">
    <reaction evidence="11">
        <text>alpha-D-galactose + ATP = alpha-D-galactose 1-phosphate + ADP + H(+)</text>
        <dbReference type="Rhea" id="RHEA:13553"/>
        <dbReference type="ChEBI" id="CHEBI:15378"/>
        <dbReference type="ChEBI" id="CHEBI:28061"/>
        <dbReference type="ChEBI" id="CHEBI:30616"/>
        <dbReference type="ChEBI" id="CHEBI:58336"/>
        <dbReference type="ChEBI" id="CHEBI:456216"/>
        <dbReference type="EC" id="2.7.1.6"/>
    </reaction>
</comment>
<evidence type="ECO:0000256" key="2">
    <source>
        <dbReference type="ARBA" id="ARBA00022490"/>
    </source>
</evidence>
<dbReference type="InterPro" id="IPR006204">
    <property type="entry name" value="GHMP_kinase_N_dom"/>
</dbReference>
<keyword evidence="17" id="KW-1185">Reference proteome</keyword>
<dbReference type="InterPro" id="IPR020568">
    <property type="entry name" value="Ribosomal_Su5_D2-typ_SF"/>
</dbReference>
<evidence type="ECO:0000256" key="5">
    <source>
        <dbReference type="ARBA" id="ARBA00022741"/>
    </source>
</evidence>
<evidence type="ECO:0000259" key="14">
    <source>
        <dbReference type="Pfam" id="PF08544"/>
    </source>
</evidence>
<dbReference type="NCBIfam" id="NF003705">
    <property type="entry name" value="PRK05322.1"/>
    <property type="match status" value="1"/>
</dbReference>
<keyword evidence="6 11" id="KW-0418">Kinase</keyword>
<dbReference type="HAMAP" id="MF_00246">
    <property type="entry name" value="Galactokinase"/>
    <property type="match status" value="1"/>
</dbReference>
<feature type="domain" description="Galactokinase N-terminal" evidence="15">
    <location>
        <begin position="5"/>
        <end position="54"/>
    </location>
</feature>
<sequence>MSIVNEFNEVFGTRENSVSFLSPGRINLIGEHTDYNDGYVFPSAISSGTYGVVSLREDSLIRVYSANFSEDGIIELDLNDLKRHDLQWPNYIIGMVTFLKEEGYQIDKGWDFYIKGTIPNGAGLSSSASLEILVATVVKELFGLDVSDLELIRLGKKVENEFIGVNSGIMDQFGIVKGRKNKAVLLNCQTLEFEHVTVDLKEHQIVIMNTNKKRQLSDSDYNSRQKESAEAFEILKRERGISSMSEVTLEMLLTLEDTLGEVLFKRVRHIVTESARTLLSYQALNKGDLDGFGELLNQSHRSLRDDYEVSCLELDTLVETAWEQPGVLGARMMGAGFGGCSMAIVSEKEVPAFIEAVGAKYKEVIGYEADFYIETIGDGPRVLD</sequence>
<evidence type="ECO:0000256" key="6">
    <source>
        <dbReference type="ARBA" id="ARBA00022777"/>
    </source>
</evidence>
<keyword evidence="5 11" id="KW-0547">Nucleotide-binding</keyword>
<protein>
    <recommendedName>
        <fullName evidence="11 12">Galactokinase</fullName>
        <ecNumber evidence="11 12">2.7.1.6</ecNumber>
    </recommendedName>
    <alternativeName>
        <fullName evidence="11">Galactose kinase</fullName>
    </alternativeName>
</protein>
<dbReference type="InterPro" id="IPR006203">
    <property type="entry name" value="GHMP_knse_ATP-bd_CS"/>
</dbReference>
<name>A0A430A7N4_9ENTE</name>
<dbReference type="EMBL" id="NGJY01000002">
    <property type="protein sequence ID" value="RSU03122.1"/>
    <property type="molecule type" value="Genomic_DNA"/>
</dbReference>
<evidence type="ECO:0000313" key="16">
    <source>
        <dbReference type="EMBL" id="RSU03122.1"/>
    </source>
</evidence>
<feature type="binding site" evidence="11">
    <location>
        <position position="65"/>
    </location>
    <ligand>
        <name>ATP</name>
        <dbReference type="ChEBI" id="CHEBI:30616"/>
    </ligand>
</feature>
<gene>
    <name evidence="11" type="primary">galK</name>
    <name evidence="16" type="ORF">CBF31_05230</name>
</gene>
<comment type="caution">
    <text evidence="16">The sequence shown here is derived from an EMBL/GenBank/DDBJ whole genome shotgun (WGS) entry which is preliminary data.</text>
</comment>
<dbReference type="GO" id="GO:0005524">
    <property type="term" value="F:ATP binding"/>
    <property type="evidence" value="ECO:0007669"/>
    <property type="project" value="UniProtKB-UniRule"/>
</dbReference>
<dbReference type="InterPro" id="IPR006206">
    <property type="entry name" value="Mevalonate/galactokinase"/>
</dbReference>
<dbReference type="InterPro" id="IPR036554">
    <property type="entry name" value="GHMP_kinase_C_sf"/>
</dbReference>
<evidence type="ECO:0000256" key="12">
    <source>
        <dbReference type="NCBIfam" id="TIGR00131"/>
    </source>
</evidence>
<feature type="binding site" evidence="11">
    <location>
        <begin position="31"/>
        <end position="34"/>
    </location>
    <ligand>
        <name>substrate</name>
    </ligand>
</feature>
<evidence type="ECO:0000256" key="1">
    <source>
        <dbReference type="ARBA" id="ARBA00006566"/>
    </source>
</evidence>
<dbReference type="UniPathway" id="UPA00214"/>
<dbReference type="FunFam" id="3.30.70.890:FF:000001">
    <property type="entry name" value="Galactokinase"/>
    <property type="match status" value="1"/>
</dbReference>
<keyword evidence="8 11" id="KW-0460">Magnesium</keyword>
<dbReference type="NCBIfam" id="TIGR00131">
    <property type="entry name" value="gal_kin"/>
    <property type="match status" value="1"/>
</dbReference>
<reference evidence="16 17" key="1">
    <citation type="submission" date="2017-05" db="EMBL/GenBank/DDBJ databases">
        <title>Vagococcus spp. assemblies.</title>
        <authorList>
            <person name="Gulvik C.A."/>
        </authorList>
    </citation>
    <scope>NUCLEOTIDE SEQUENCE [LARGE SCALE GENOMIC DNA]</scope>
    <source>
        <strain evidence="16 17">CCUG 41755</strain>
    </source>
</reference>
<dbReference type="PRINTS" id="PR00959">
    <property type="entry name" value="MEVGALKINASE"/>
</dbReference>
<evidence type="ECO:0000256" key="4">
    <source>
        <dbReference type="ARBA" id="ARBA00022723"/>
    </source>
</evidence>
<keyword evidence="4 11" id="KW-0479">Metal-binding</keyword>
<comment type="similarity">
    <text evidence="1 11">Belongs to the GHMP kinase family. GalK subfamily.</text>
</comment>
<dbReference type="PIRSF" id="PIRSF000530">
    <property type="entry name" value="Galactokinase"/>
    <property type="match status" value="1"/>
</dbReference>
<dbReference type="InterPro" id="IPR019741">
    <property type="entry name" value="Galactokinase_CS"/>
</dbReference>
<evidence type="ECO:0000256" key="7">
    <source>
        <dbReference type="ARBA" id="ARBA00022840"/>
    </source>
</evidence>
<feature type="binding site" evidence="11">
    <location>
        <position position="221"/>
    </location>
    <ligand>
        <name>substrate</name>
    </ligand>
</feature>
<keyword evidence="2 11" id="KW-0963">Cytoplasm</keyword>
<dbReference type="EC" id="2.7.1.6" evidence="11 12"/>
<feature type="domain" description="GHMP kinase C-terminal" evidence="14">
    <location>
        <begin position="282"/>
        <end position="362"/>
    </location>
</feature>
<dbReference type="InterPro" id="IPR022963">
    <property type="entry name" value="Galactokinase_bac"/>
</dbReference>
<evidence type="ECO:0000256" key="8">
    <source>
        <dbReference type="ARBA" id="ARBA00022842"/>
    </source>
</evidence>
<keyword evidence="10 11" id="KW-0119">Carbohydrate metabolism</keyword>
<evidence type="ECO:0000256" key="3">
    <source>
        <dbReference type="ARBA" id="ARBA00022679"/>
    </source>
</evidence>
<dbReference type="Pfam" id="PF00288">
    <property type="entry name" value="GHMP_kinases_N"/>
    <property type="match status" value="1"/>
</dbReference>
<dbReference type="GO" id="GO:0000287">
    <property type="term" value="F:magnesium ion binding"/>
    <property type="evidence" value="ECO:0007669"/>
    <property type="project" value="UniProtKB-UniRule"/>
</dbReference>
<dbReference type="SUPFAM" id="SSF55060">
    <property type="entry name" value="GHMP Kinase, C-terminal domain"/>
    <property type="match status" value="1"/>
</dbReference>
<comment type="subcellular location">
    <subcellularLocation>
        <location evidence="11">Cytoplasm</location>
    </subcellularLocation>
</comment>
<dbReference type="PANTHER" id="PTHR10457:SF7">
    <property type="entry name" value="GALACTOKINASE-RELATED"/>
    <property type="match status" value="1"/>
</dbReference>
<dbReference type="FunFam" id="3.30.230.10:FF:000017">
    <property type="entry name" value="Galactokinase"/>
    <property type="match status" value="1"/>
</dbReference>
<feature type="binding site" evidence="11">
    <location>
        <position position="127"/>
    </location>
    <ligand>
        <name>Mg(2+)</name>
        <dbReference type="ChEBI" id="CHEBI:18420"/>
    </ligand>
</feature>
<feature type="domain" description="GHMP kinase N-terminal" evidence="13">
    <location>
        <begin position="90"/>
        <end position="178"/>
    </location>
</feature>
<dbReference type="GO" id="GO:0005829">
    <property type="term" value="C:cytosol"/>
    <property type="evidence" value="ECO:0007669"/>
    <property type="project" value="TreeGrafter"/>
</dbReference>
<dbReference type="SUPFAM" id="SSF54211">
    <property type="entry name" value="Ribosomal protein S5 domain 2-like"/>
    <property type="match status" value="1"/>
</dbReference>
<dbReference type="AlphaFoldDB" id="A0A430A7N4"/>
<dbReference type="Gene3D" id="3.30.230.10">
    <property type="match status" value="1"/>
</dbReference>
<feature type="site" description="Transition state stabilizer" evidence="11">
    <location>
        <position position="25"/>
    </location>
</feature>
<dbReference type="InterPro" id="IPR013750">
    <property type="entry name" value="GHMP_kinase_C_dom"/>
</dbReference>
<evidence type="ECO:0000256" key="9">
    <source>
        <dbReference type="ARBA" id="ARBA00023144"/>
    </source>
</evidence>
<feature type="active site" description="Proton acceptor" evidence="11">
    <location>
        <position position="171"/>
    </location>
</feature>
<evidence type="ECO:0000256" key="11">
    <source>
        <dbReference type="HAMAP-Rule" id="MF_00246"/>
    </source>
</evidence>
<dbReference type="RefSeq" id="WP_126831334.1">
    <property type="nucleotide sequence ID" value="NZ_CBCRYB010000004.1"/>
</dbReference>
<dbReference type="Gene3D" id="3.30.70.890">
    <property type="entry name" value="GHMP kinase, C-terminal domain"/>
    <property type="match status" value="1"/>
</dbReference>
<feature type="binding site" evidence="11">
    <location>
        <begin position="121"/>
        <end position="127"/>
    </location>
    <ligand>
        <name>ATP</name>
        <dbReference type="ChEBI" id="CHEBI:30616"/>
    </ligand>
</feature>
<evidence type="ECO:0000259" key="13">
    <source>
        <dbReference type="Pfam" id="PF00288"/>
    </source>
</evidence>
<dbReference type="Pfam" id="PF10509">
    <property type="entry name" value="GalKase_gal_bdg"/>
    <property type="match status" value="1"/>
</dbReference>
<dbReference type="PANTHER" id="PTHR10457">
    <property type="entry name" value="MEVALONATE KINASE/GALACTOKINASE"/>
    <property type="match status" value="1"/>
</dbReference>
<dbReference type="PROSITE" id="PS00106">
    <property type="entry name" value="GALACTOKINASE"/>
    <property type="match status" value="1"/>
</dbReference>
<dbReference type="Pfam" id="PF08544">
    <property type="entry name" value="GHMP_kinases_C"/>
    <property type="match status" value="1"/>
</dbReference>
<evidence type="ECO:0000256" key="10">
    <source>
        <dbReference type="ARBA" id="ARBA00023277"/>
    </source>
</evidence>
<dbReference type="GO" id="GO:0006012">
    <property type="term" value="P:galactose metabolic process"/>
    <property type="evidence" value="ECO:0007669"/>
    <property type="project" value="UniProtKB-UniRule"/>
</dbReference>
<accession>A0A430A7N4</accession>
<proteinExistence type="inferred from homology"/>
<feature type="binding site" evidence="11">
    <location>
        <position position="159"/>
    </location>
    <ligand>
        <name>Mg(2+)</name>
        <dbReference type="ChEBI" id="CHEBI:18420"/>
    </ligand>
</feature>
<organism evidence="16 17">
    <name type="scientific">Vagococcus fessus</name>
    <dbReference type="NCBI Taxonomy" id="120370"/>
    <lineage>
        <taxon>Bacteria</taxon>
        <taxon>Bacillati</taxon>
        <taxon>Bacillota</taxon>
        <taxon>Bacilli</taxon>
        <taxon>Lactobacillales</taxon>
        <taxon>Enterococcaceae</taxon>
        <taxon>Vagococcus</taxon>
    </lineage>
</organism>
<dbReference type="PROSITE" id="PS00627">
    <property type="entry name" value="GHMP_KINASES_ATP"/>
    <property type="match status" value="1"/>
</dbReference>
<dbReference type="PRINTS" id="PR00473">
    <property type="entry name" value="GALCTOKINASE"/>
</dbReference>
<evidence type="ECO:0000259" key="15">
    <source>
        <dbReference type="Pfam" id="PF10509"/>
    </source>
</evidence>
<comment type="pathway">
    <text evidence="11">Carbohydrate metabolism; galactose metabolism.</text>
</comment>
<keyword evidence="9 11" id="KW-0299">Galactose metabolism</keyword>
<dbReference type="GO" id="GO:0004335">
    <property type="term" value="F:galactokinase activity"/>
    <property type="evidence" value="ECO:0007669"/>
    <property type="project" value="UniProtKB-UniRule"/>
</dbReference>
<dbReference type="Proteomes" id="UP000287101">
    <property type="component" value="Unassembled WGS sequence"/>
</dbReference>
<evidence type="ECO:0000313" key="17">
    <source>
        <dbReference type="Proteomes" id="UP000287101"/>
    </source>
</evidence>
<keyword evidence="7 11" id="KW-0067">ATP-binding</keyword>
<dbReference type="InterPro" id="IPR000705">
    <property type="entry name" value="Galactokinase"/>
</dbReference>
<dbReference type="InterPro" id="IPR014721">
    <property type="entry name" value="Ribsml_uS5_D2-typ_fold_subgr"/>
</dbReference>
<comment type="function">
    <text evidence="11">Catalyzes the transfer of the gamma-phosphate of ATP to D-galactose to form alpha-D-galactose-1-phosphate (Gal-1-P).</text>
</comment>
<keyword evidence="3 11" id="KW-0808">Transferase</keyword>